<sequence length="71" mass="7743">VKRPPAGVVRDNPPLLVGSKNTQTGPTYPRRVQGRERTSVERAAPPACGGRDLLGVIKKMMQALPEQGQYF</sequence>
<dbReference type="AlphaFoldDB" id="A0A4Y2HHM5"/>
<protein>
    <submittedName>
        <fullName evidence="2">Uncharacterized protein</fullName>
    </submittedName>
</protein>
<accession>A0A4Y2HHM5</accession>
<reference evidence="2 3" key="1">
    <citation type="journal article" date="2019" name="Sci. Rep.">
        <title>Orb-weaving spider Araneus ventricosus genome elucidates the spidroin gene catalogue.</title>
        <authorList>
            <person name="Kono N."/>
            <person name="Nakamura H."/>
            <person name="Ohtoshi R."/>
            <person name="Moran D.A.P."/>
            <person name="Shinohara A."/>
            <person name="Yoshida Y."/>
            <person name="Fujiwara M."/>
            <person name="Mori M."/>
            <person name="Tomita M."/>
            <person name="Arakawa K."/>
        </authorList>
    </citation>
    <scope>NUCLEOTIDE SEQUENCE [LARGE SCALE GENOMIC DNA]</scope>
</reference>
<proteinExistence type="predicted"/>
<dbReference type="EMBL" id="BGPR01102992">
    <property type="protein sequence ID" value="GBM64835.1"/>
    <property type="molecule type" value="Genomic_DNA"/>
</dbReference>
<evidence type="ECO:0000256" key="1">
    <source>
        <dbReference type="SAM" id="MobiDB-lite"/>
    </source>
</evidence>
<feature type="non-terminal residue" evidence="2">
    <location>
        <position position="1"/>
    </location>
</feature>
<evidence type="ECO:0000313" key="3">
    <source>
        <dbReference type="Proteomes" id="UP000499080"/>
    </source>
</evidence>
<comment type="caution">
    <text evidence="2">The sequence shown here is derived from an EMBL/GenBank/DDBJ whole genome shotgun (WGS) entry which is preliminary data.</text>
</comment>
<organism evidence="2 3">
    <name type="scientific">Araneus ventricosus</name>
    <name type="common">Orbweaver spider</name>
    <name type="synonym">Epeira ventricosa</name>
    <dbReference type="NCBI Taxonomy" id="182803"/>
    <lineage>
        <taxon>Eukaryota</taxon>
        <taxon>Metazoa</taxon>
        <taxon>Ecdysozoa</taxon>
        <taxon>Arthropoda</taxon>
        <taxon>Chelicerata</taxon>
        <taxon>Arachnida</taxon>
        <taxon>Araneae</taxon>
        <taxon>Araneomorphae</taxon>
        <taxon>Entelegynae</taxon>
        <taxon>Araneoidea</taxon>
        <taxon>Araneidae</taxon>
        <taxon>Araneus</taxon>
    </lineage>
</organism>
<keyword evidence="3" id="KW-1185">Reference proteome</keyword>
<dbReference type="Proteomes" id="UP000499080">
    <property type="component" value="Unassembled WGS sequence"/>
</dbReference>
<name>A0A4Y2HHM5_ARAVE</name>
<evidence type="ECO:0000313" key="2">
    <source>
        <dbReference type="EMBL" id="GBM64835.1"/>
    </source>
</evidence>
<feature type="region of interest" description="Disordered" evidence="1">
    <location>
        <begin position="1"/>
        <end position="46"/>
    </location>
</feature>
<gene>
    <name evidence="2" type="ORF">AVEN_206160_1</name>
</gene>